<comment type="caution">
    <text evidence="1">The sequence shown here is derived from an EMBL/GenBank/DDBJ whole genome shotgun (WGS) entry which is preliminary data.</text>
</comment>
<keyword evidence="2" id="KW-1185">Reference proteome</keyword>
<proteinExistence type="predicted"/>
<sequence length="128" mass="14293">MSNRSNNYTNNYNTVTNMNNSNLSNLGRKWLEPAQLLPLPPPHLPTRTIKANQNVNAAIAASTVTAKQKLQQLEQLEINSTTITAATADQYNKYDKYFTTTINNTTQSQAARQQQALNIRQLLTGQSL</sequence>
<evidence type="ECO:0000313" key="2">
    <source>
        <dbReference type="Proteomes" id="UP000789706"/>
    </source>
</evidence>
<organism evidence="1 2">
    <name type="scientific">Diversispora eburnea</name>
    <dbReference type="NCBI Taxonomy" id="1213867"/>
    <lineage>
        <taxon>Eukaryota</taxon>
        <taxon>Fungi</taxon>
        <taxon>Fungi incertae sedis</taxon>
        <taxon>Mucoromycota</taxon>
        <taxon>Glomeromycotina</taxon>
        <taxon>Glomeromycetes</taxon>
        <taxon>Diversisporales</taxon>
        <taxon>Diversisporaceae</taxon>
        <taxon>Diversispora</taxon>
    </lineage>
</organism>
<name>A0A9N8ZJ12_9GLOM</name>
<dbReference type="EMBL" id="CAJVPK010000345">
    <property type="protein sequence ID" value="CAG8497352.1"/>
    <property type="molecule type" value="Genomic_DNA"/>
</dbReference>
<accession>A0A9N8ZJ12</accession>
<evidence type="ECO:0000313" key="1">
    <source>
        <dbReference type="EMBL" id="CAG8497352.1"/>
    </source>
</evidence>
<protein>
    <submittedName>
        <fullName evidence="1">1162_t:CDS:1</fullName>
    </submittedName>
</protein>
<dbReference type="AlphaFoldDB" id="A0A9N8ZJ12"/>
<reference evidence="1" key="1">
    <citation type="submission" date="2021-06" db="EMBL/GenBank/DDBJ databases">
        <authorList>
            <person name="Kallberg Y."/>
            <person name="Tangrot J."/>
            <person name="Rosling A."/>
        </authorList>
    </citation>
    <scope>NUCLEOTIDE SEQUENCE</scope>
    <source>
        <strain evidence="1">AZ414A</strain>
    </source>
</reference>
<dbReference type="Proteomes" id="UP000789706">
    <property type="component" value="Unassembled WGS sequence"/>
</dbReference>
<gene>
    <name evidence="1" type="ORF">DEBURN_LOCUS4491</name>
</gene>